<organism evidence="2 3">
    <name type="scientific">Lysobacter capsici AZ78</name>
    <dbReference type="NCBI Taxonomy" id="1444315"/>
    <lineage>
        <taxon>Bacteria</taxon>
        <taxon>Pseudomonadati</taxon>
        <taxon>Pseudomonadota</taxon>
        <taxon>Gammaproteobacteria</taxon>
        <taxon>Lysobacterales</taxon>
        <taxon>Lysobacteraceae</taxon>
        <taxon>Lysobacter</taxon>
    </lineage>
</organism>
<feature type="compositionally biased region" description="Low complexity" evidence="1">
    <location>
        <begin position="149"/>
        <end position="170"/>
    </location>
</feature>
<dbReference type="EMBL" id="JAJA02000001">
    <property type="protein sequence ID" value="KWS03167.1"/>
    <property type="molecule type" value="Genomic_DNA"/>
</dbReference>
<evidence type="ECO:0000313" key="2">
    <source>
        <dbReference type="EMBL" id="KWS03167.1"/>
    </source>
</evidence>
<name>A0A108U5Z3_9GAMM</name>
<dbReference type="Proteomes" id="UP000023435">
    <property type="component" value="Unassembled WGS sequence"/>
</dbReference>
<proteinExistence type="predicted"/>
<dbReference type="Gene3D" id="3.55.50.70">
    <property type="match status" value="1"/>
</dbReference>
<evidence type="ECO:0000313" key="3">
    <source>
        <dbReference type="Proteomes" id="UP000023435"/>
    </source>
</evidence>
<evidence type="ECO:0008006" key="4">
    <source>
        <dbReference type="Google" id="ProtNLM"/>
    </source>
</evidence>
<reference evidence="2 3" key="1">
    <citation type="journal article" date="2014" name="Genome Announc.">
        <title>Draft Genome Sequence of Lysobacter capsici AZ78, a Bacterium Antagonistic to Plant-Pathogenic Oomycetes.</title>
        <authorList>
            <person name="Puopolo G."/>
            <person name="Sonego P."/>
            <person name="Engelen K."/>
            <person name="Pertot I."/>
        </authorList>
    </citation>
    <scope>NUCLEOTIDE SEQUENCE [LARGE SCALE GENOMIC DNA]</scope>
    <source>
        <strain evidence="2 3">AZ78</strain>
    </source>
</reference>
<dbReference type="AlphaFoldDB" id="A0A108U5Z3"/>
<feature type="compositionally biased region" description="Polar residues" evidence="1">
    <location>
        <begin position="171"/>
        <end position="180"/>
    </location>
</feature>
<comment type="caution">
    <text evidence="2">The sequence shown here is derived from an EMBL/GenBank/DDBJ whole genome shotgun (WGS) entry which is preliminary data.</text>
</comment>
<accession>A0A108U5Z3</accession>
<evidence type="ECO:0000256" key="1">
    <source>
        <dbReference type="SAM" id="MobiDB-lite"/>
    </source>
</evidence>
<protein>
    <recommendedName>
        <fullName evidence="4">Toxin co-regulated pilus biosynthesis protein Q C-terminal domain-containing protein</fullName>
    </recommendedName>
</protein>
<sequence length="180" mass="18998">MWIAILLAVALAGCATRPAPDFGGRWKPVNRYSEAPNEIPLHQSYVFYPSPMDGTLKAMLTRWTQDSNMKLDYQHYSDFTLHQAVSQIHTTSLPDAISQLNSAYAGHGVVIAREGEQIVVRSAVSAPPAAGNDTPAVDAASKSAHAPKSEPSQPHSPSASAADPAALPSATLAQASGPSR</sequence>
<gene>
    <name evidence="2" type="ORF">AZ78_0713</name>
</gene>
<feature type="region of interest" description="Disordered" evidence="1">
    <location>
        <begin position="126"/>
        <end position="180"/>
    </location>
</feature>
<keyword evidence="3" id="KW-1185">Reference proteome</keyword>